<dbReference type="GO" id="GO:0043365">
    <property type="term" value="F:[formate-C-acetyltransferase]-activating enzyme activity"/>
    <property type="evidence" value="ECO:0007669"/>
    <property type="project" value="UniProtKB-EC"/>
</dbReference>
<protein>
    <submittedName>
        <fullName evidence="6">Ribonucleotide reductase of class III (Anaerobic), activating protein</fullName>
        <ecNumber evidence="6">1.97.1.4</ecNumber>
    </submittedName>
</protein>
<dbReference type="InterPro" id="IPR058240">
    <property type="entry name" value="rSAM_sf"/>
</dbReference>
<sequence length="211" mass="24052">MKIGGFLKFSLIDYPGKIAAVIFTQGCNLRCPYCHNSELVVPDSFCDPLSQEALFDFLRRRQSQLEGVVITGGEPTIHRDLCEFLKEIKKLSYSIKLDTNGTNPFVIERVIEQNLVDFIAMDVKASFLNYSRAVGVSINVNNIKKSIRLIQQSNILYQFRTTIVDSWHSLEECQDIKNLINNDRRYVTQPFVPGDKVLDQDLNICNNVGNK</sequence>
<dbReference type="GO" id="GO:0051536">
    <property type="term" value="F:iron-sulfur cluster binding"/>
    <property type="evidence" value="ECO:0007669"/>
    <property type="project" value="UniProtKB-KW"/>
</dbReference>
<dbReference type="PROSITE" id="PS51918">
    <property type="entry name" value="RADICAL_SAM"/>
    <property type="match status" value="1"/>
</dbReference>
<organism evidence="6">
    <name type="scientific">hydrothermal vent metagenome</name>
    <dbReference type="NCBI Taxonomy" id="652676"/>
    <lineage>
        <taxon>unclassified sequences</taxon>
        <taxon>metagenomes</taxon>
        <taxon>ecological metagenomes</taxon>
    </lineage>
</organism>
<keyword evidence="1" id="KW-0949">S-adenosyl-L-methionine</keyword>
<keyword evidence="6" id="KW-0560">Oxidoreductase</keyword>
<dbReference type="PANTHER" id="PTHR11228:SF27">
    <property type="entry name" value="GLYCYL-RADICAL ENZYME ACTIVATING ENZYME MJ1227-RELATED"/>
    <property type="match status" value="1"/>
</dbReference>
<dbReference type="EMBL" id="UOEN01000103">
    <property type="protein sequence ID" value="VAW12464.1"/>
    <property type="molecule type" value="Genomic_DNA"/>
</dbReference>
<evidence type="ECO:0000313" key="6">
    <source>
        <dbReference type="EMBL" id="VAW12464.1"/>
    </source>
</evidence>
<dbReference type="InterPro" id="IPR050377">
    <property type="entry name" value="Radical_SAM_PqqE_MftC-like"/>
</dbReference>
<proteinExistence type="predicted"/>
<dbReference type="InterPro" id="IPR012840">
    <property type="entry name" value="NrdG2"/>
</dbReference>
<name>A0A3B0TV51_9ZZZZ</name>
<dbReference type="SUPFAM" id="SSF102114">
    <property type="entry name" value="Radical SAM enzymes"/>
    <property type="match status" value="1"/>
</dbReference>
<dbReference type="CDD" id="cd01335">
    <property type="entry name" value="Radical_SAM"/>
    <property type="match status" value="1"/>
</dbReference>
<dbReference type="InterPro" id="IPR007197">
    <property type="entry name" value="rSAM"/>
</dbReference>
<dbReference type="InterPro" id="IPR013785">
    <property type="entry name" value="Aldolase_TIM"/>
</dbReference>
<evidence type="ECO:0000256" key="4">
    <source>
        <dbReference type="ARBA" id="ARBA00023014"/>
    </source>
</evidence>
<keyword evidence="4" id="KW-0411">Iron-sulfur</keyword>
<gene>
    <name evidence="6" type="ORF">MNBD_BACTEROID05-1349</name>
</gene>
<evidence type="ECO:0000259" key="5">
    <source>
        <dbReference type="PROSITE" id="PS51918"/>
    </source>
</evidence>
<evidence type="ECO:0000256" key="3">
    <source>
        <dbReference type="ARBA" id="ARBA00023004"/>
    </source>
</evidence>
<keyword evidence="3" id="KW-0408">Iron</keyword>
<dbReference type="EC" id="1.97.1.4" evidence="6"/>
<evidence type="ECO:0000256" key="2">
    <source>
        <dbReference type="ARBA" id="ARBA00022723"/>
    </source>
</evidence>
<dbReference type="SFLD" id="SFLDS00029">
    <property type="entry name" value="Radical_SAM"/>
    <property type="match status" value="1"/>
</dbReference>
<reference evidence="6" key="1">
    <citation type="submission" date="2018-06" db="EMBL/GenBank/DDBJ databases">
        <authorList>
            <person name="Zhirakovskaya E."/>
        </authorList>
    </citation>
    <scope>NUCLEOTIDE SEQUENCE</scope>
</reference>
<dbReference type="GO" id="GO:0046872">
    <property type="term" value="F:metal ion binding"/>
    <property type="evidence" value="ECO:0007669"/>
    <property type="project" value="UniProtKB-KW"/>
</dbReference>
<dbReference type="Pfam" id="PF04055">
    <property type="entry name" value="Radical_SAM"/>
    <property type="match status" value="1"/>
</dbReference>
<dbReference type="PANTHER" id="PTHR11228">
    <property type="entry name" value="RADICAL SAM DOMAIN PROTEIN"/>
    <property type="match status" value="1"/>
</dbReference>
<dbReference type="Gene3D" id="3.20.20.70">
    <property type="entry name" value="Aldolase class I"/>
    <property type="match status" value="1"/>
</dbReference>
<dbReference type="SFLD" id="SFLDG01067">
    <property type="entry name" value="SPASM/twitch_domain_containing"/>
    <property type="match status" value="1"/>
</dbReference>
<accession>A0A3B0TV51</accession>
<feature type="domain" description="Radical SAM core" evidence="5">
    <location>
        <begin position="13"/>
        <end position="211"/>
    </location>
</feature>
<keyword evidence="2" id="KW-0479">Metal-binding</keyword>
<evidence type="ECO:0000256" key="1">
    <source>
        <dbReference type="ARBA" id="ARBA00022691"/>
    </source>
</evidence>
<dbReference type="AlphaFoldDB" id="A0A3B0TV51"/>
<dbReference type="SFLD" id="SFLDG01094">
    <property type="entry name" value="Uncharacterised_Radical_SAM_Su"/>
    <property type="match status" value="1"/>
</dbReference>
<dbReference type="NCBIfam" id="TIGR02495">
    <property type="entry name" value="NrdG2"/>
    <property type="match status" value="1"/>
</dbReference>